<gene>
    <name evidence="8" type="ORF">D9756_001211</name>
</gene>
<evidence type="ECO:0000256" key="3">
    <source>
        <dbReference type="ARBA" id="ARBA00022692"/>
    </source>
</evidence>
<feature type="transmembrane region" description="Helical" evidence="7">
    <location>
        <begin position="254"/>
        <end position="275"/>
    </location>
</feature>
<feature type="compositionally biased region" description="Low complexity" evidence="6">
    <location>
        <begin position="916"/>
        <end position="939"/>
    </location>
</feature>
<dbReference type="OrthoDB" id="420519at2759"/>
<protein>
    <recommendedName>
        <fullName evidence="10">Plasma-membrane choline transporter-domain-containing protein</fullName>
    </recommendedName>
</protein>
<feature type="compositionally biased region" description="Basic and acidic residues" evidence="6">
    <location>
        <begin position="840"/>
        <end position="850"/>
    </location>
</feature>
<comment type="similarity">
    <text evidence="2">Belongs to the CTL (choline transporter-like) family.</text>
</comment>
<sequence length="939" mass="102241">MATSFAAYASQYLNRHNQDESALSSSQPMFFSFTTDNESRAGHDTDLDDLDDPHIGESEVSRASQHHRDEDDDPYLRLDEDEQTAVNGFNSRHNTQRTPLIRANDTSSVSSSRHGGWLAHLASSPFGQSRLRSPSQSSTSSDSGPPPDMFTPAAQTHVQHPPPPPSTSRQPASLSLTESLLPRDGRARPIDVFHLPDPRHTPRSRRKYNDSIWTALWLAGVSICIFFSILLLFLPSKPAYRKSPLPYATFLHTVPLLTILTVLSALVAYAHVFLLRIFVKPVMIGTSVFIPATLFISAVWAFVGSFMWDAESQEPPTWGETVGLRLFSLIPLALSILTARRLLHLPRDIHVTSSTLTLTTHLLVANPFLLALSPAILLIALIGSIPFLTLVFRLLLYGYTGKPGPGSSAIEGHLHGWANWAIFGAVAVWLWSWGVARGILRMSCASVIGAWYFADSNALPPPPMSTHTIHAAVVRSTGPSLGTICLSALILTIIRLLTIFTLFLDRIPAYIPPRAFFLINGIRLTVGYLDAITTALSKYALVYSGLTGDPFMPSARRAKALTASVEAKAKQGRKKSGAEPPLTLLTVAPLTLSFPFALLTYLFVAHTLGSPASALGASVLAGTVTALVGLFCVGLVKDSADALYLCYCIDKDIGEMKREEVFVLFEYENRNQLSNLRSRQSGRPRQGLSSQPEEIVPLSPRSPPSRTTPLPPHRQQTPSRPLAYTEQRGVLSKQQLPSAGVQAISPPPAHTPPPPPANVAADTEDLDPFQLSYAEEPEQARSGLVPEPVPGSSTQLRSRSPSPTPSIQLELQPEPQQQTQVQPQTELRRKTSAELNMKSHIWDPKKREQLFADDDSEDEGEEVGLHKKFATGSLAKGKSRTNKFGMGSSGEVQVQSHRRSDSLKAGELGLSGSGSGSRSRPGSERGQGSSQFFPGSGFF</sequence>
<accession>A0A8H5G4U0</accession>
<name>A0A8H5G4U0_9AGAR</name>
<feature type="transmembrane region" description="Helical" evidence="7">
    <location>
        <begin position="364"/>
        <end position="394"/>
    </location>
</feature>
<feature type="transmembrane region" description="Helical" evidence="7">
    <location>
        <begin position="582"/>
        <end position="603"/>
    </location>
</feature>
<dbReference type="Proteomes" id="UP000559027">
    <property type="component" value="Unassembled WGS sequence"/>
</dbReference>
<dbReference type="GO" id="GO:0022857">
    <property type="term" value="F:transmembrane transporter activity"/>
    <property type="evidence" value="ECO:0007669"/>
    <property type="project" value="InterPro"/>
</dbReference>
<evidence type="ECO:0000256" key="4">
    <source>
        <dbReference type="ARBA" id="ARBA00022989"/>
    </source>
</evidence>
<evidence type="ECO:0000256" key="5">
    <source>
        <dbReference type="ARBA" id="ARBA00023136"/>
    </source>
</evidence>
<keyword evidence="4 7" id="KW-1133">Transmembrane helix</keyword>
<evidence type="ECO:0000256" key="2">
    <source>
        <dbReference type="ARBA" id="ARBA00007168"/>
    </source>
</evidence>
<feature type="transmembrane region" description="Helical" evidence="7">
    <location>
        <begin position="282"/>
        <end position="303"/>
    </location>
</feature>
<feature type="transmembrane region" description="Helical" evidence="7">
    <location>
        <begin position="323"/>
        <end position="343"/>
    </location>
</feature>
<comment type="caution">
    <text evidence="8">The sequence shown here is derived from an EMBL/GenBank/DDBJ whole genome shotgun (WGS) entry which is preliminary data.</text>
</comment>
<reference evidence="8 9" key="1">
    <citation type="journal article" date="2020" name="ISME J.">
        <title>Uncovering the hidden diversity of litter-decomposition mechanisms in mushroom-forming fungi.</title>
        <authorList>
            <person name="Floudas D."/>
            <person name="Bentzer J."/>
            <person name="Ahren D."/>
            <person name="Johansson T."/>
            <person name="Persson P."/>
            <person name="Tunlid A."/>
        </authorList>
    </citation>
    <scope>NUCLEOTIDE SEQUENCE [LARGE SCALE GENOMIC DNA]</scope>
    <source>
        <strain evidence="8 9">CBS 146.42</strain>
    </source>
</reference>
<evidence type="ECO:0008006" key="10">
    <source>
        <dbReference type="Google" id="ProtNLM"/>
    </source>
</evidence>
<feature type="compositionally biased region" description="Acidic residues" evidence="6">
    <location>
        <begin position="851"/>
        <end position="862"/>
    </location>
</feature>
<evidence type="ECO:0000256" key="7">
    <source>
        <dbReference type="SAM" id="Phobius"/>
    </source>
</evidence>
<feature type="compositionally biased region" description="Polar residues" evidence="6">
    <location>
        <begin position="84"/>
        <end position="113"/>
    </location>
</feature>
<feature type="transmembrane region" description="Helical" evidence="7">
    <location>
        <begin position="414"/>
        <end position="431"/>
    </location>
</feature>
<feature type="compositionally biased region" description="Polar residues" evidence="6">
    <location>
        <begin position="676"/>
        <end position="692"/>
    </location>
</feature>
<dbReference type="PANTHER" id="PTHR12385">
    <property type="entry name" value="CHOLINE TRANSPORTER-LIKE (SLC FAMILY 44)"/>
    <property type="match status" value="1"/>
</dbReference>
<feature type="compositionally biased region" description="Polar residues" evidence="6">
    <location>
        <begin position="791"/>
        <end position="807"/>
    </location>
</feature>
<dbReference type="AlphaFoldDB" id="A0A8H5G4U0"/>
<comment type="subcellular location">
    <subcellularLocation>
        <location evidence="1">Membrane</location>
        <topology evidence="1">Multi-pass membrane protein</topology>
    </subcellularLocation>
</comment>
<proteinExistence type="inferred from homology"/>
<feature type="region of interest" description="Disordered" evidence="6">
    <location>
        <begin position="676"/>
        <end position="722"/>
    </location>
</feature>
<feature type="compositionally biased region" description="Basic and acidic residues" evidence="6">
    <location>
        <begin position="52"/>
        <end position="78"/>
    </location>
</feature>
<dbReference type="PANTHER" id="PTHR12385:SF88">
    <property type="entry name" value="CHOLINE TRANSPORTER-LIKE PROTEIN CTL1"/>
    <property type="match status" value="1"/>
</dbReference>
<evidence type="ECO:0000313" key="8">
    <source>
        <dbReference type="EMBL" id="KAF5358305.1"/>
    </source>
</evidence>
<feature type="transmembrane region" description="Helical" evidence="7">
    <location>
        <begin position="481"/>
        <end position="504"/>
    </location>
</feature>
<evidence type="ECO:0000256" key="1">
    <source>
        <dbReference type="ARBA" id="ARBA00004141"/>
    </source>
</evidence>
<feature type="transmembrane region" description="Helical" evidence="7">
    <location>
        <begin position="212"/>
        <end position="234"/>
    </location>
</feature>
<evidence type="ECO:0000256" key="6">
    <source>
        <dbReference type="SAM" id="MobiDB-lite"/>
    </source>
</evidence>
<keyword evidence="3 7" id="KW-0812">Transmembrane</keyword>
<evidence type="ECO:0000313" key="9">
    <source>
        <dbReference type="Proteomes" id="UP000559027"/>
    </source>
</evidence>
<keyword evidence="5 7" id="KW-0472">Membrane</keyword>
<dbReference type="GO" id="GO:0005886">
    <property type="term" value="C:plasma membrane"/>
    <property type="evidence" value="ECO:0007669"/>
    <property type="project" value="TreeGrafter"/>
</dbReference>
<dbReference type="EMBL" id="JAACJO010000005">
    <property type="protein sequence ID" value="KAF5358305.1"/>
    <property type="molecule type" value="Genomic_DNA"/>
</dbReference>
<feature type="compositionally biased region" description="Low complexity" evidence="6">
    <location>
        <begin position="127"/>
        <end position="143"/>
    </location>
</feature>
<organism evidence="8 9">
    <name type="scientific">Leucocoprinus leucothites</name>
    <dbReference type="NCBI Taxonomy" id="201217"/>
    <lineage>
        <taxon>Eukaryota</taxon>
        <taxon>Fungi</taxon>
        <taxon>Dikarya</taxon>
        <taxon>Basidiomycota</taxon>
        <taxon>Agaricomycotina</taxon>
        <taxon>Agaricomycetes</taxon>
        <taxon>Agaricomycetidae</taxon>
        <taxon>Agaricales</taxon>
        <taxon>Agaricineae</taxon>
        <taxon>Agaricaceae</taxon>
        <taxon>Leucocoprinus</taxon>
    </lineage>
</organism>
<dbReference type="InterPro" id="IPR007603">
    <property type="entry name" value="Choline_transptr-like"/>
</dbReference>
<dbReference type="Pfam" id="PF04515">
    <property type="entry name" value="Choline_transpo"/>
    <property type="match status" value="1"/>
</dbReference>
<feature type="transmembrane region" description="Helical" evidence="7">
    <location>
        <begin position="615"/>
        <end position="636"/>
    </location>
</feature>
<feature type="region of interest" description="Disordered" evidence="6">
    <location>
        <begin position="735"/>
        <end position="939"/>
    </location>
</feature>
<keyword evidence="9" id="KW-1185">Reference proteome</keyword>
<feature type="region of interest" description="Disordered" evidence="6">
    <location>
        <begin position="34"/>
        <end position="174"/>
    </location>
</feature>
<feature type="compositionally biased region" description="Low complexity" evidence="6">
    <location>
        <begin position="808"/>
        <end position="825"/>
    </location>
</feature>
<feature type="compositionally biased region" description="Pro residues" evidence="6">
    <location>
        <begin position="745"/>
        <end position="757"/>
    </location>
</feature>